<evidence type="ECO:0000256" key="2">
    <source>
        <dbReference type="ARBA" id="ARBA00022729"/>
    </source>
</evidence>
<dbReference type="EMBL" id="JBJUIK010000010">
    <property type="protein sequence ID" value="KAL3516060.1"/>
    <property type="molecule type" value="Genomic_DNA"/>
</dbReference>
<proteinExistence type="inferred from homology"/>
<gene>
    <name evidence="4" type="ORF">ACH5RR_022962</name>
</gene>
<dbReference type="Proteomes" id="UP001630127">
    <property type="component" value="Unassembled WGS sequence"/>
</dbReference>
<evidence type="ECO:0000256" key="1">
    <source>
        <dbReference type="ARBA" id="ARBA00011073"/>
    </source>
</evidence>
<feature type="domain" description="PA" evidence="3">
    <location>
        <begin position="62"/>
        <end position="133"/>
    </location>
</feature>
<comment type="caution">
    <text evidence="4">The sequence shown here is derived from an EMBL/GenBank/DDBJ whole genome shotgun (WGS) entry which is preliminary data.</text>
</comment>
<dbReference type="InterPro" id="IPR003137">
    <property type="entry name" value="PA_domain"/>
</dbReference>
<dbReference type="CDD" id="cd02120">
    <property type="entry name" value="PA_subtilisin_like"/>
    <property type="match status" value="1"/>
</dbReference>
<dbReference type="Pfam" id="PF02225">
    <property type="entry name" value="PA"/>
    <property type="match status" value="1"/>
</dbReference>
<evidence type="ECO:0000313" key="5">
    <source>
        <dbReference type="Proteomes" id="UP001630127"/>
    </source>
</evidence>
<organism evidence="4 5">
    <name type="scientific">Cinchona calisaya</name>
    <dbReference type="NCBI Taxonomy" id="153742"/>
    <lineage>
        <taxon>Eukaryota</taxon>
        <taxon>Viridiplantae</taxon>
        <taxon>Streptophyta</taxon>
        <taxon>Embryophyta</taxon>
        <taxon>Tracheophyta</taxon>
        <taxon>Spermatophyta</taxon>
        <taxon>Magnoliopsida</taxon>
        <taxon>eudicotyledons</taxon>
        <taxon>Gunneridae</taxon>
        <taxon>Pentapetalae</taxon>
        <taxon>asterids</taxon>
        <taxon>lamiids</taxon>
        <taxon>Gentianales</taxon>
        <taxon>Rubiaceae</taxon>
        <taxon>Cinchonoideae</taxon>
        <taxon>Cinchoneae</taxon>
        <taxon>Cinchona</taxon>
    </lineage>
</organism>
<dbReference type="PANTHER" id="PTHR10795">
    <property type="entry name" value="PROPROTEIN CONVERTASE SUBTILISIN/KEXIN"/>
    <property type="match status" value="1"/>
</dbReference>
<keyword evidence="2" id="KW-0732">Signal</keyword>
<sequence length="231" mass="24806">MLANEAPWILTVGSSSIDMNKRATAILGNKKEFDGESLPQPKDFTPNFLPSVYPGKNGNTYAARCYPGSLNSTEMKGKAVLCEGPDVRKGQIVKAIGGVASIFKNNEVQGYTMFDEAYVLPATVVSFGNGQAIKAYINSTPFPKTKIVFKGTILGVKSVPEVAFYSSRGPNLANPGILKPDIISTAHNILVTWPYSAENSTNSTSTSTSSTFFLIFGTLVYVLISVALQPY</sequence>
<accession>A0ABD2ZCQ2</accession>
<keyword evidence="5" id="KW-1185">Reference proteome</keyword>
<protein>
    <recommendedName>
        <fullName evidence="3">PA domain-containing protein</fullName>
    </recommendedName>
</protein>
<dbReference type="InterPro" id="IPR045051">
    <property type="entry name" value="SBT"/>
</dbReference>
<dbReference type="InterPro" id="IPR036852">
    <property type="entry name" value="Peptidase_S8/S53_dom_sf"/>
</dbReference>
<name>A0ABD2ZCQ2_9GENT</name>
<dbReference type="AlphaFoldDB" id="A0ABD2ZCQ2"/>
<evidence type="ECO:0000259" key="3">
    <source>
        <dbReference type="Pfam" id="PF02225"/>
    </source>
</evidence>
<dbReference type="SUPFAM" id="SSF52743">
    <property type="entry name" value="Subtilisin-like"/>
    <property type="match status" value="1"/>
</dbReference>
<dbReference type="Gene3D" id="3.40.50.200">
    <property type="entry name" value="Peptidase S8/S53 domain"/>
    <property type="match status" value="1"/>
</dbReference>
<comment type="similarity">
    <text evidence="1">Belongs to the peptidase S8 family.</text>
</comment>
<evidence type="ECO:0000313" key="4">
    <source>
        <dbReference type="EMBL" id="KAL3516060.1"/>
    </source>
</evidence>
<dbReference type="Gene3D" id="3.50.30.30">
    <property type="match status" value="1"/>
</dbReference>
<reference evidence="4 5" key="1">
    <citation type="submission" date="2024-11" db="EMBL/GenBank/DDBJ databases">
        <title>A near-complete genome assembly of Cinchona calisaya.</title>
        <authorList>
            <person name="Lian D.C."/>
            <person name="Zhao X.W."/>
            <person name="Wei L."/>
        </authorList>
    </citation>
    <scope>NUCLEOTIDE SEQUENCE [LARGE SCALE GENOMIC DNA]</scope>
    <source>
        <tissue evidence="4">Nenye</tissue>
    </source>
</reference>